<dbReference type="Proteomes" id="UP000660339">
    <property type="component" value="Unassembled WGS sequence"/>
</dbReference>
<dbReference type="InterPro" id="IPR002711">
    <property type="entry name" value="HNH"/>
</dbReference>
<gene>
    <name evidence="2" type="ORF">Cme02nite_69300</name>
</gene>
<comment type="caution">
    <text evidence="2">The sequence shown here is derived from an EMBL/GenBank/DDBJ whole genome shotgun (WGS) entry which is preliminary data.</text>
</comment>
<feature type="domain" description="HNH nuclease" evidence="1">
    <location>
        <begin position="15"/>
        <end position="73"/>
    </location>
</feature>
<dbReference type="RefSeq" id="WP_166388276.1">
    <property type="nucleotide sequence ID" value="NZ_BAAATT010000004.1"/>
</dbReference>
<dbReference type="Pfam" id="PF01844">
    <property type="entry name" value="HNH"/>
    <property type="match status" value="1"/>
</dbReference>
<dbReference type="CDD" id="cd00085">
    <property type="entry name" value="HNHc"/>
    <property type="match status" value="1"/>
</dbReference>
<sequence>MSKEWRGGSDTRWRAFRAAILARDRYTCQIQGKGCTKTAPLDGGHVDHIVLLSMGGQKYDPANCRAACQACNLARKKAQPQHEPPPKRVSSW</sequence>
<evidence type="ECO:0000259" key="1">
    <source>
        <dbReference type="SMART" id="SM00507"/>
    </source>
</evidence>
<dbReference type="GO" id="GO:0008270">
    <property type="term" value="F:zinc ion binding"/>
    <property type="evidence" value="ECO:0007669"/>
    <property type="project" value="InterPro"/>
</dbReference>
<dbReference type="Gene3D" id="1.10.30.50">
    <property type="match status" value="1"/>
</dbReference>
<proteinExistence type="predicted"/>
<evidence type="ECO:0000313" key="3">
    <source>
        <dbReference type="Proteomes" id="UP000660339"/>
    </source>
</evidence>
<dbReference type="SMART" id="SM00507">
    <property type="entry name" value="HNHc"/>
    <property type="match status" value="1"/>
</dbReference>
<keyword evidence="3" id="KW-1185">Reference proteome</keyword>
<dbReference type="GO" id="GO:0004519">
    <property type="term" value="F:endonuclease activity"/>
    <property type="evidence" value="ECO:0007669"/>
    <property type="project" value="InterPro"/>
</dbReference>
<accession>A0A8J3LHV4</accession>
<dbReference type="GO" id="GO:0003676">
    <property type="term" value="F:nucleic acid binding"/>
    <property type="evidence" value="ECO:0007669"/>
    <property type="project" value="InterPro"/>
</dbReference>
<dbReference type="InterPro" id="IPR003615">
    <property type="entry name" value="HNH_nuc"/>
</dbReference>
<dbReference type="AlphaFoldDB" id="A0A8J3LHV4"/>
<organism evidence="2 3">
    <name type="scientific">Catellatospora methionotrophica</name>
    <dbReference type="NCBI Taxonomy" id="121620"/>
    <lineage>
        <taxon>Bacteria</taxon>
        <taxon>Bacillati</taxon>
        <taxon>Actinomycetota</taxon>
        <taxon>Actinomycetes</taxon>
        <taxon>Micromonosporales</taxon>
        <taxon>Micromonosporaceae</taxon>
        <taxon>Catellatospora</taxon>
    </lineage>
</organism>
<reference evidence="2" key="1">
    <citation type="submission" date="2021-01" db="EMBL/GenBank/DDBJ databases">
        <title>Whole genome shotgun sequence of Catellatospora methionotrophica NBRC 14553.</title>
        <authorList>
            <person name="Komaki H."/>
            <person name="Tamura T."/>
        </authorList>
    </citation>
    <scope>NUCLEOTIDE SEQUENCE</scope>
    <source>
        <strain evidence="2">NBRC 14553</strain>
    </source>
</reference>
<evidence type="ECO:0000313" key="2">
    <source>
        <dbReference type="EMBL" id="GIG18598.1"/>
    </source>
</evidence>
<dbReference type="EMBL" id="BONJ01000041">
    <property type="protein sequence ID" value="GIG18598.1"/>
    <property type="molecule type" value="Genomic_DNA"/>
</dbReference>
<protein>
    <recommendedName>
        <fullName evidence="1">HNH nuclease domain-containing protein</fullName>
    </recommendedName>
</protein>
<name>A0A8J3LHV4_9ACTN</name>